<gene>
    <name evidence="2 3 4" type="primary">LOC113732084</name>
</gene>
<evidence type="ECO:0000313" key="3">
    <source>
        <dbReference type="RefSeq" id="XP_027113492.1"/>
    </source>
</evidence>
<proteinExistence type="predicted"/>
<keyword evidence="1" id="KW-1185">Reference proteome</keyword>
<evidence type="ECO:0000313" key="4">
    <source>
        <dbReference type="RefSeq" id="XP_071936190.1"/>
    </source>
</evidence>
<evidence type="ECO:0000313" key="2">
    <source>
        <dbReference type="RefSeq" id="XP_027113491.1"/>
    </source>
</evidence>
<name>A0A6P6WG19_COFAR</name>
<sequence length="156" mass="18065">MPLRNTFKSGTQDGEVRKQSNFGWHWISYLPTRRQRPPEQIQKKILYGHHLDMAFPSNEEASDYHLTSTEVELAEVSVFETVLQMDVLEKKLMLLNPISTFVVFGAASGDIKLSGGMMQGFVEWNLPSFLLNLACIVKRYSLQYYIITGFRQMRKR</sequence>
<reference evidence="1" key="1">
    <citation type="journal article" date="2025" name="Foods">
        <title>Unveiling the Microbial Signatures of Arabica Coffee Cherries: Insights into Ripeness Specific Diversity, Functional Traits, and Implications for Quality and Safety.</title>
        <authorList>
            <consortium name="RefSeq"/>
            <person name="Tenea G.N."/>
            <person name="Cifuentes V."/>
            <person name="Reyes P."/>
            <person name="Cevallos-Vallejos M."/>
        </authorList>
    </citation>
    <scope>NUCLEOTIDE SEQUENCE [LARGE SCALE GENOMIC DNA]</scope>
</reference>
<dbReference type="Proteomes" id="UP001652660">
    <property type="component" value="Chromosome 2e"/>
</dbReference>
<dbReference type="RefSeq" id="XP_027113492.1">
    <property type="nucleotide sequence ID" value="XM_027257691.1"/>
</dbReference>
<protein>
    <submittedName>
        <fullName evidence="2 3">Uncharacterized protein LOC113732084 isoform X1</fullName>
    </submittedName>
    <submittedName>
        <fullName evidence="4">Uncharacterized protein isoform X1</fullName>
    </submittedName>
</protein>
<accession>A0A6P6WG19</accession>
<dbReference type="RefSeq" id="XP_027113491.1">
    <property type="nucleotide sequence ID" value="XM_027257690.1"/>
</dbReference>
<dbReference type="AlphaFoldDB" id="A0A6P6WG19"/>
<organism evidence="1 2">
    <name type="scientific">Coffea arabica</name>
    <name type="common">Arabian coffee</name>
    <dbReference type="NCBI Taxonomy" id="13443"/>
    <lineage>
        <taxon>Eukaryota</taxon>
        <taxon>Viridiplantae</taxon>
        <taxon>Streptophyta</taxon>
        <taxon>Embryophyta</taxon>
        <taxon>Tracheophyta</taxon>
        <taxon>Spermatophyta</taxon>
        <taxon>Magnoliopsida</taxon>
        <taxon>eudicotyledons</taxon>
        <taxon>Gunneridae</taxon>
        <taxon>Pentapetalae</taxon>
        <taxon>asterids</taxon>
        <taxon>lamiids</taxon>
        <taxon>Gentianales</taxon>
        <taxon>Rubiaceae</taxon>
        <taxon>Ixoroideae</taxon>
        <taxon>Gardenieae complex</taxon>
        <taxon>Bertiereae - Coffeeae clade</taxon>
        <taxon>Coffeeae</taxon>
        <taxon>Coffea</taxon>
    </lineage>
</organism>
<dbReference type="RefSeq" id="XP_071936190.1">
    <property type="nucleotide sequence ID" value="XM_072080089.1"/>
</dbReference>
<evidence type="ECO:0000313" key="1">
    <source>
        <dbReference type="Proteomes" id="UP001652660"/>
    </source>
</evidence>
<reference evidence="2 3" key="2">
    <citation type="submission" date="2025-04" db="UniProtKB">
        <authorList>
            <consortium name="RefSeq"/>
        </authorList>
    </citation>
    <scope>IDENTIFICATION</scope>
    <source>
        <tissue evidence="2 3">Leaves</tissue>
    </source>
</reference>
<dbReference type="GeneID" id="113732084"/>